<organism evidence="2 3">
    <name type="scientific">Ephemeroptericola cinctiostellae</name>
    <dbReference type="NCBI Taxonomy" id="2268024"/>
    <lineage>
        <taxon>Bacteria</taxon>
        <taxon>Pseudomonadati</taxon>
        <taxon>Pseudomonadota</taxon>
        <taxon>Betaproteobacteria</taxon>
        <taxon>Burkholderiales</taxon>
        <taxon>Burkholderiaceae</taxon>
        <taxon>Ephemeroptericola</taxon>
    </lineage>
</organism>
<dbReference type="InterPro" id="IPR015890">
    <property type="entry name" value="Chorismate_C"/>
</dbReference>
<dbReference type="AlphaFoldDB" id="A0A345D7W0"/>
<evidence type="ECO:0000259" key="1">
    <source>
        <dbReference type="Pfam" id="PF00425"/>
    </source>
</evidence>
<dbReference type="PANTHER" id="PTHR11236">
    <property type="entry name" value="AMINOBENZOATE/ANTHRANILATE SYNTHASE"/>
    <property type="match status" value="1"/>
</dbReference>
<accession>A0A345D7W0</accession>
<dbReference type="Pfam" id="PF00425">
    <property type="entry name" value="Chorismate_bind"/>
    <property type="match status" value="1"/>
</dbReference>
<dbReference type="SUPFAM" id="SSF56752">
    <property type="entry name" value="D-aminoacid aminotransferase-like PLP-dependent enzymes"/>
    <property type="match status" value="1"/>
</dbReference>
<evidence type="ECO:0000313" key="3">
    <source>
        <dbReference type="Proteomes" id="UP000252182"/>
    </source>
</evidence>
<dbReference type="EC" id="2.6.1.85" evidence="2"/>
<name>A0A345D7W0_9BURK</name>
<dbReference type="SUPFAM" id="SSF56322">
    <property type="entry name" value="ADC synthase"/>
    <property type="match status" value="1"/>
</dbReference>
<sequence length="652" mass="71529">MRDLNQCTALLFDGSSAESMSRLFTCAIKAWHVASPTQATAAQARAQLQSALAELDVVARAGGHVVVALSYEAAQGCAVGEHLHLSMKPQAHPDVPPTPWLQAMQFDEPQHLDRAQALAWLKQQAEGATAQVTEPISRVTELEFCNSIDAIREWISAGDTYQVNYTFPLVADILAHSPQARPDAALARVYHAMVHDLRIPYGAFLTLQHSSVLSFSPELFVELKGLSLTCRPMKGTAAVGEAGPEGDNDSTRRAALLAADPKNRAENVMIVDLMRNDLSRLPQTLAVRVPKLFEVKRYGAVLQMTSTVRADVSTQPSLAELLDALFPCGSITGAPKRRTMEIIDALEPFTRGAYCGALGCLTPTTNGQFNATFSVPIRTLETRAEPVAMHGLGTQRWPVQCNVGAGITFGSVALDEWQESWLKAKFLTRHAPPFEIIETMCAERDETGVWRVRLLVRHAERMARSAAAFEVMFDAPEWLQAVEQALFEHRHLAVDRLRVRVGLQQSGALVVTIAAAEDTPQQARFAFHPQVMQSNNPFLQHKTSVRADYNAALAAARAHDLFDYVFVNELRHVTEGARSSIFIKLNDEWLTPPLSSGVLPGIARAELLADASLGARECTFSVDDVRAAERIILCNALHHADAEWVDSVFKPI</sequence>
<dbReference type="PANTHER" id="PTHR11236:SF50">
    <property type="entry name" value="AMINODEOXYCHORISMATE SYNTHASE COMPONENT 1"/>
    <property type="match status" value="1"/>
</dbReference>
<dbReference type="InterPro" id="IPR001544">
    <property type="entry name" value="Aminotrans_IV"/>
</dbReference>
<dbReference type="Pfam" id="PF01063">
    <property type="entry name" value="Aminotran_4"/>
    <property type="match status" value="1"/>
</dbReference>
<reference evidence="3" key="1">
    <citation type="submission" date="2018-07" db="EMBL/GenBank/DDBJ databases">
        <authorList>
            <person name="Kim H."/>
        </authorList>
    </citation>
    <scope>NUCLEOTIDE SEQUENCE [LARGE SCALE GENOMIC DNA]</scope>
    <source>
        <strain evidence="3">F02</strain>
    </source>
</reference>
<dbReference type="InterPro" id="IPR019999">
    <property type="entry name" value="Anth_synth_I-like"/>
</dbReference>
<dbReference type="InterPro" id="IPR005801">
    <property type="entry name" value="ADC_synthase"/>
</dbReference>
<dbReference type="RefSeq" id="WP_114561749.1">
    <property type="nucleotide sequence ID" value="NZ_CP031124.1"/>
</dbReference>
<keyword evidence="2" id="KW-0032">Aminotransferase</keyword>
<evidence type="ECO:0000313" key="2">
    <source>
        <dbReference type="EMBL" id="AXF84448.1"/>
    </source>
</evidence>
<gene>
    <name evidence="2" type="primary">pabB</name>
    <name evidence="2" type="ORF">DTO96_100156</name>
</gene>
<protein>
    <submittedName>
        <fullName evidence="2">Aminodeoxychorismate synthase component 1</fullName>
        <ecNumber evidence="2">2.6.1.85</ecNumber>
    </submittedName>
</protein>
<proteinExistence type="predicted"/>
<dbReference type="Proteomes" id="UP000252182">
    <property type="component" value="Chromosome"/>
</dbReference>
<dbReference type="InterPro" id="IPR043132">
    <property type="entry name" value="BCAT-like_C"/>
</dbReference>
<dbReference type="Gene3D" id="3.60.120.10">
    <property type="entry name" value="Anthranilate synthase"/>
    <property type="match status" value="1"/>
</dbReference>
<dbReference type="PRINTS" id="PR00095">
    <property type="entry name" value="ANTSNTHASEI"/>
</dbReference>
<dbReference type="GO" id="GO:0046820">
    <property type="term" value="F:4-amino-4-deoxychorismate synthase activity"/>
    <property type="evidence" value="ECO:0007669"/>
    <property type="project" value="UniProtKB-EC"/>
</dbReference>
<dbReference type="OrthoDB" id="9803598at2"/>
<dbReference type="GO" id="GO:0000162">
    <property type="term" value="P:L-tryptophan biosynthetic process"/>
    <property type="evidence" value="ECO:0007669"/>
    <property type="project" value="TreeGrafter"/>
</dbReference>
<dbReference type="KEGG" id="hyf:DTO96_100156"/>
<dbReference type="Gene3D" id="3.20.10.10">
    <property type="entry name" value="D-amino Acid Aminotransferase, subunit A, domain 2"/>
    <property type="match status" value="1"/>
</dbReference>
<dbReference type="InterPro" id="IPR036038">
    <property type="entry name" value="Aminotransferase-like"/>
</dbReference>
<keyword evidence="3" id="KW-1185">Reference proteome</keyword>
<feature type="domain" description="Chorismate-utilising enzyme C-terminal" evidence="1">
    <location>
        <begin position="143"/>
        <end position="423"/>
    </location>
</feature>
<dbReference type="EMBL" id="CP031124">
    <property type="protein sequence ID" value="AXF84448.1"/>
    <property type="molecule type" value="Genomic_DNA"/>
</dbReference>
<keyword evidence="2" id="KW-0808">Transferase</keyword>